<evidence type="ECO:0000256" key="5">
    <source>
        <dbReference type="ARBA" id="ARBA00022692"/>
    </source>
</evidence>
<keyword evidence="5 8" id="KW-0812">Transmembrane</keyword>
<dbReference type="Proteomes" id="UP000285655">
    <property type="component" value="Unassembled WGS sequence"/>
</dbReference>
<evidence type="ECO:0000256" key="2">
    <source>
        <dbReference type="ARBA" id="ARBA00022475"/>
    </source>
</evidence>
<keyword evidence="6 8" id="KW-1133">Transmembrane helix</keyword>
<dbReference type="Pfam" id="PF13231">
    <property type="entry name" value="PMT_2"/>
    <property type="match status" value="1"/>
</dbReference>
<evidence type="ECO:0000256" key="1">
    <source>
        <dbReference type="ARBA" id="ARBA00004651"/>
    </source>
</evidence>
<comment type="caution">
    <text evidence="10">The sequence shown here is derived from an EMBL/GenBank/DDBJ whole genome shotgun (WGS) entry which is preliminary data.</text>
</comment>
<feature type="transmembrane region" description="Helical" evidence="8">
    <location>
        <begin position="346"/>
        <end position="363"/>
    </location>
</feature>
<protein>
    <submittedName>
        <fullName evidence="10">Phospholipid carrier-dependent glycosyltransferase</fullName>
    </submittedName>
</protein>
<keyword evidence="7 8" id="KW-0472">Membrane</keyword>
<feature type="transmembrane region" description="Helical" evidence="8">
    <location>
        <begin position="216"/>
        <end position="234"/>
    </location>
</feature>
<feature type="transmembrane region" description="Helical" evidence="8">
    <location>
        <begin position="317"/>
        <end position="337"/>
    </location>
</feature>
<evidence type="ECO:0000259" key="9">
    <source>
        <dbReference type="Pfam" id="PF13231"/>
    </source>
</evidence>
<dbReference type="GO" id="GO:0005886">
    <property type="term" value="C:plasma membrane"/>
    <property type="evidence" value="ECO:0007669"/>
    <property type="project" value="UniProtKB-SubCell"/>
</dbReference>
<accession>A0A419DGZ1</accession>
<dbReference type="PANTHER" id="PTHR33908:SF11">
    <property type="entry name" value="MEMBRANE PROTEIN"/>
    <property type="match status" value="1"/>
</dbReference>
<reference evidence="10 11" key="1">
    <citation type="journal article" date="2017" name="ISME J.">
        <title>Energy and carbon metabolisms in a deep terrestrial subsurface fluid microbial community.</title>
        <authorList>
            <person name="Momper L."/>
            <person name="Jungbluth S.P."/>
            <person name="Lee M.D."/>
            <person name="Amend J.P."/>
        </authorList>
    </citation>
    <scope>NUCLEOTIDE SEQUENCE [LARGE SCALE GENOMIC DNA]</scope>
    <source>
        <strain evidence="10">SURF_29</strain>
    </source>
</reference>
<evidence type="ECO:0000256" key="4">
    <source>
        <dbReference type="ARBA" id="ARBA00022679"/>
    </source>
</evidence>
<keyword evidence="3" id="KW-0328">Glycosyltransferase</keyword>
<keyword evidence="2" id="KW-1003">Cell membrane</keyword>
<feature type="transmembrane region" description="Helical" evidence="8">
    <location>
        <begin position="293"/>
        <end position="311"/>
    </location>
</feature>
<dbReference type="InterPro" id="IPR038731">
    <property type="entry name" value="RgtA/B/C-like"/>
</dbReference>
<feature type="transmembrane region" description="Helical" evidence="8">
    <location>
        <begin position="150"/>
        <end position="167"/>
    </location>
</feature>
<evidence type="ECO:0000313" key="10">
    <source>
        <dbReference type="EMBL" id="RJO62347.1"/>
    </source>
</evidence>
<dbReference type="GO" id="GO:0009103">
    <property type="term" value="P:lipopolysaccharide biosynthetic process"/>
    <property type="evidence" value="ECO:0007669"/>
    <property type="project" value="UniProtKB-ARBA"/>
</dbReference>
<keyword evidence="4 10" id="KW-0808">Transferase</keyword>
<gene>
    <name evidence="10" type="ORF">C4544_00035</name>
</gene>
<name>A0A419DGZ1_9BACT</name>
<evidence type="ECO:0000256" key="3">
    <source>
        <dbReference type="ARBA" id="ARBA00022676"/>
    </source>
</evidence>
<dbReference type="GO" id="GO:0016763">
    <property type="term" value="F:pentosyltransferase activity"/>
    <property type="evidence" value="ECO:0007669"/>
    <property type="project" value="TreeGrafter"/>
</dbReference>
<evidence type="ECO:0000313" key="11">
    <source>
        <dbReference type="Proteomes" id="UP000285655"/>
    </source>
</evidence>
<evidence type="ECO:0000256" key="7">
    <source>
        <dbReference type="ARBA" id="ARBA00023136"/>
    </source>
</evidence>
<dbReference type="AlphaFoldDB" id="A0A419DGZ1"/>
<dbReference type="PANTHER" id="PTHR33908">
    <property type="entry name" value="MANNOSYLTRANSFERASE YKCB-RELATED"/>
    <property type="match status" value="1"/>
</dbReference>
<dbReference type="InterPro" id="IPR050297">
    <property type="entry name" value="LipidA_mod_glycosyltrf_83"/>
</dbReference>
<proteinExistence type="predicted"/>
<organism evidence="10 11">
    <name type="scientific">candidate division WS5 bacterium</name>
    <dbReference type="NCBI Taxonomy" id="2093353"/>
    <lineage>
        <taxon>Bacteria</taxon>
        <taxon>candidate division WS5</taxon>
    </lineage>
</organism>
<comment type="subcellular location">
    <subcellularLocation>
        <location evidence="1">Cell membrane</location>
        <topology evidence="1">Multi-pass membrane protein</topology>
    </subcellularLocation>
</comment>
<feature type="transmembrane region" description="Helical" evidence="8">
    <location>
        <begin position="96"/>
        <end position="115"/>
    </location>
</feature>
<feature type="transmembrane region" description="Helical" evidence="8">
    <location>
        <begin position="268"/>
        <end position="286"/>
    </location>
</feature>
<feature type="domain" description="Glycosyltransferase RgtA/B/C/D-like" evidence="9">
    <location>
        <begin position="75"/>
        <end position="230"/>
    </location>
</feature>
<feature type="transmembrane region" description="Helical" evidence="8">
    <location>
        <begin position="179"/>
        <end position="204"/>
    </location>
</feature>
<evidence type="ECO:0000256" key="6">
    <source>
        <dbReference type="ARBA" id="ARBA00022989"/>
    </source>
</evidence>
<dbReference type="EMBL" id="QZJW01000001">
    <property type="protein sequence ID" value="RJO62347.1"/>
    <property type="molecule type" value="Genomic_DNA"/>
</dbReference>
<evidence type="ECO:0000256" key="8">
    <source>
        <dbReference type="SAM" id="Phobius"/>
    </source>
</evidence>
<feature type="transmembrane region" description="Helical" evidence="8">
    <location>
        <begin position="7"/>
        <end position="23"/>
    </location>
</feature>
<sequence>MTHSLRTLFIIFLIVFIILLFVLENSSLLLKHPPIWPDEALFADVAISFSDKGKMASNLLGQSIPGLSEHAFWTPPLYFSFLSSWINLFGQTIESLRLSSIFIAAGSLIIMFLIGKVLFKKTLPALLGTLFLLLDPGFSQSSRIARMDILVFFLSLAALYLTAAAVVRKRPFLYPISGFFTGLALITHPLGAIGLFTICSVLLFSPASFKERISSLTGVLLPSLMVVFIWLLSIRRSWDIFLIQNQLQFARKATETSYISQIFTTDPSWTLLLLINALIFFIMLIITFKSPTFINRLVIIGIFISSVSLIWSKEMWYLIYFQPFIALGTITIILNFLRNNEIIKKIVLSTLVVLLLILMNNYMTRLRIVDSNIDYHDFTQRLSNQLPERGTVFLAVIPDPYFDLRAGNDLQFREFSPVPIQNKAYRELLNGADYLILNMIPNKIIQDYVKKNASSSSIINQPNGYSATVVHLVDKVKRN</sequence>